<gene>
    <name evidence="2" type="ORF">SAMN05421796_101782</name>
</gene>
<evidence type="ECO:0000313" key="3">
    <source>
        <dbReference type="Proteomes" id="UP000186246"/>
    </source>
</evidence>
<feature type="region of interest" description="Disordered" evidence="1">
    <location>
        <begin position="1"/>
        <end position="24"/>
    </location>
</feature>
<organism evidence="2 3">
    <name type="scientific">Chryseobacterium piscicola</name>
    <dbReference type="NCBI Taxonomy" id="551459"/>
    <lineage>
        <taxon>Bacteria</taxon>
        <taxon>Pseudomonadati</taxon>
        <taxon>Bacteroidota</taxon>
        <taxon>Flavobacteriia</taxon>
        <taxon>Flavobacteriales</taxon>
        <taxon>Weeksellaceae</taxon>
        <taxon>Chryseobacterium group</taxon>
        <taxon>Chryseobacterium</taxon>
    </lineage>
</organism>
<name>A0A1N7KRZ9_9FLAO</name>
<dbReference type="NCBIfam" id="NF047798">
    <property type="entry name" value="leader_Chryseo"/>
    <property type="match status" value="1"/>
</dbReference>
<sequence>MKNLKKLSREELKNVSGGKIAPDSGGCESGHGCACGAIYNNFGGPAHWDCCRC</sequence>
<proteinExistence type="predicted"/>
<accession>A0A1N7KRZ9</accession>
<protein>
    <submittedName>
        <fullName evidence="2">Bacteriocin-type signal sequence-containing protein</fullName>
    </submittedName>
</protein>
<reference evidence="3" key="1">
    <citation type="submission" date="2017-01" db="EMBL/GenBank/DDBJ databases">
        <authorList>
            <person name="Varghese N."/>
            <person name="Submissions S."/>
        </authorList>
    </citation>
    <scope>NUCLEOTIDE SEQUENCE [LARGE SCALE GENOMIC DNA]</scope>
    <source>
        <strain evidence="3">DSM 21068</strain>
    </source>
</reference>
<dbReference type="EMBL" id="FTOJ01000001">
    <property type="protein sequence ID" value="SIS64378.1"/>
    <property type="molecule type" value="Genomic_DNA"/>
</dbReference>
<dbReference type="STRING" id="551459.SAMN05421796_101782"/>
<dbReference type="InterPro" id="IPR058074">
    <property type="entry name" value="Bacteriocin-like"/>
</dbReference>
<dbReference type="Proteomes" id="UP000186246">
    <property type="component" value="Unassembled WGS sequence"/>
</dbReference>
<evidence type="ECO:0000256" key="1">
    <source>
        <dbReference type="SAM" id="MobiDB-lite"/>
    </source>
</evidence>
<evidence type="ECO:0000313" key="2">
    <source>
        <dbReference type="EMBL" id="SIS64378.1"/>
    </source>
</evidence>
<dbReference type="AlphaFoldDB" id="A0A1N7KRZ9"/>